<dbReference type="AlphaFoldDB" id="A0A1B1C394"/>
<reference evidence="2" key="1">
    <citation type="journal article" date="2012" name="Science">
        <title>Ecological populations of bacteria act as socially cohesive units of antibiotic production and resistance.</title>
        <authorList>
            <person name="Cordero O.X."/>
            <person name="Wildschutte H."/>
            <person name="Kirkup B."/>
            <person name="Proehl S."/>
            <person name="Ngo L."/>
            <person name="Hussain F."/>
            <person name="Le Roux F."/>
            <person name="Mincer T."/>
            <person name="Polz M.F."/>
        </authorList>
    </citation>
    <scope>NUCLEOTIDE SEQUENCE</scope>
    <source>
        <strain evidence="2">9CS106</strain>
    </source>
</reference>
<evidence type="ECO:0000256" key="1">
    <source>
        <dbReference type="SAM" id="Coils"/>
    </source>
</evidence>
<proteinExistence type="predicted"/>
<reference evidence="2" key="2">
    <citation type="submission" date="2016-06" db="EMBL/GenBank/DDBJ databases">
        <title>Adaptive Radiation by Waves of Gene Transfer Leads to Fine-Scale Resource Partitioning in Marine Microbes.</title>
        <authorList>
            <person name="Hehemann J.-H."/>
            <person name="Arevalo P."/>
            <person name="Datta M.S."/>
            <person name="Yu X."/>
            <person name="Corzett C."/>
            <person name="Henschel A."/>
            <person name="Preheim S.P."/>
            <person name="Timberlake S."/>
            <person name="Alm E.J."/>
            <person name="Polz M.F."/>
        </authorList>
    </citation>
    <scope>NUCLEOTIDE SEQUENCE</scope>
    <source>
        <strain evidence="2">9CS106</strain>
    </source>
</reference>
<sequence>MDTVINQVTALLVAFGNQSADEYNEIVDTCESLQSELETERTKVVSLAPDLEERLRNTIVHLENRVEEEMNLHTATKKDLVAAKKECEQLKNDRLTFQNSCQTDYKNEVRLHKETKQALDKESTRNTSLAGQAAKAQEYQAALQSEKKAHTKTSNQLSVANKDLNRIKSKQTRNATADKARDATNAQLTDNLSKTVRERIMAEKVAAEAINYNNILAIKLCEICQPIVCEDDDYAVMVSQHMDTITIEDTTVNRRPLILLHKSSGASRLITLDLDNELCIAVSPKGGVRLPKALSPIVEDWLEKAKNNNWEMTDELLCVDRTLETSGSDVLSHSKLKEHFLPNIRH</sequence>
<organism evidence="2">
    <name type="scientific">Vibrio crassostreae 9CS106</name>
    <dbReference type="NCBI Taxonomy" id="1191300"/>
    <lineage>
        <taxon>Bacteria</taxon>
        <taxon>Pseudomonadati</taxon>
        <taxon>Pseudomonadota</taxon>
        <taxon>Gammaproteobacteria</taxon>
        <taxon>Vibrionales</taxon>
        <taxon>Vibrionaceae</taxon>
        <taxon>Vibrio</taxon>
    </lineage>
</organism>
<evidence type="ECO:0000313" key="2">
    <source>
        <dbReference type="EMBL" id="ANP79328.1"/>
    </source>
</evidence>
<protein>
    <submittedName>
        <fullName evidence="2">Uncharacterized protein</fullName>
    </submittedName>
</protein>
<name>A0A1B1C394_9VIBR</name>
<keyword evidence="1" id="KW-0175">Coiled coil</keyword>
<feature type="coiled-coil region" evidence="1">
    <location>
        <begin position="52"/>
        <end position="100"/>
    </location>
</feature>
<accession>A0A1B1C394</accession>
<gene>
    <name evidence="2" type="ORF">A134_23220</name>
</gene>
<dbReference type="EMBL" id="CP016231">
    <property type="protein sequence ID" value="ANP79328.1"/>
    <property type="molecule type" value="Genomic_DNA"/>
</dbReference>